<accession>A0AAW0LAI9</accession>
<keyword evidence="3" id="KW-1185">Reference proteome</keyword>
<gene>
    <name evidence="2" type="ORF">CFP56_005049</name>
</gene>
<proteinExistence type="predicted"/>
<name>A0AAW0LAI9_QUESU</name>
<dbReference type="AlphaFoldDB" id="A0AAW0LAI9"/>
<evidence type="ECO:0000313" key="3">
    <source>
        <dbReference type="Proteomes" id="UP000237347"/>
    </source>
</evidence>
<dbReference type="EMBL" id="PKMF04000127">
    <property type="protein sequence ID" value="KAK7848467.1"/>
    <property type="molecule type" value="Genomic_DNA"/>
</dbReference>
<protein>
    <submittedName>
        <fullName evidence="2">Uncharacterized protein</fullName>
    </submittedName>
</protein>
<feature type="region of interest" description="Disordered" evidence="1">
    <location>
        <begin position="61"/>
        <end position="80"/>
    </location>
</feature>
<evidence type="ECO:0000313" key="2">
    <source>
        <dbReference type="EMBL" id="KAK7848467.1"/>
    </source>
</evidence>
<dbReference type="Proteomes" id="UP000237347">
    <property type="component" value="Unassembled WGS sequence"/>
</dbReference>
<reference evidence="2 3" key="1">
    <citation type="journal article" date="2018" name="Sci. Data">
        <title>The draft genome sequence of cork oak.</title>
        <authorList>
            <person name="Ramos A.M."/>
            <person name="Usie A."/>
            <person name="Barbosa P."/>
            <person name="Barros P.M."/>
            <person name="Capote T."/>
            <person name="Chaves I."/>
            <person name="Simoes F."/>
            <person name="Abreu I."/>
            <person name="Carrasquinho I."/>
            <person name="Faro C."/>
            <person name="Guimaraes J.B."/>
            <person name="Mendonca D."/>
            <person name="Nobrega F."/>
            <person name="Rodrigues L."/>
            <person name="Saibo N.J.M."/>
            <person name="Varela M.C."/>
            <person name="Egas C."/>
            <person name="Matos J."/>
            <person name="Miguel C.M."/>
            <person name="Oliveira M.M."/>
            <person name="Ricardo C.P."/>
            <person name="Goncalves S."/>
        </authorList>
    </citation>
    <scope>NUCLEOTIDE SEQUENCE [LARGE SCALE GENOMIC DNA]</scope>
    <source>
        <strain evidence="3">cv. HL8</strain>
    </source>
</reference>
<sequence>MIQQNQSPVNCKLLPLIGCPDSAPDVKEKAPTCGVLHFPVDLYVHKHKPRISATNFREIVQSNKSEKHHHRALSERSTIN</sequence>
<evidence type="ECO:0000256" key="1">
    <source>
        <dbReference type="SAM" id="MobiDB-lite"/>
    </source>
</evidence>
<organism evidence="2 3">
    <name type="scientific">Quercus suber</name>
    <name type="common">Cork oak</name>
    <dbReference type="NCBI Taxonomy" id="58331"/>
    <lineage>
        <taxon>Eukaryota</taxon>
        <taxon>Viridiplantae</taxon>
        <taxon>Streptophyta</taxon>
        <taxon>Embryophyta</taxon>
        <taxon>Tracheophyta</taxon>
        <taxon>Spermatophyta</taxon>
        <taxon>Magnoliopsida</taxon>
        <taxon>eudicotyledons</taxon>
        <taxon>Gunneridae</taxon>
        <taxon>Pentapetalae</taxon>
        <taxon>rosids</taxon>
        <taxon>fabids</taxon>
        <taxon>Fagales</taxon>
        <taxon>Fagaceae</taxon>
        <taxon>Quercus</taxon>
    </lineage>
</organism>
<comment type="caution">
    <text evidence="2">The sequence shown here is derived from an EMBL/GenBank/DDBJ whole genome shotgun (WGS) entry which is preliminary data.</text>
</comment>